<reference evidence="19" key="1">
    <citation type="submission" date="2011-01" db="EMBL/GenBank/DDBJ databases">
        <authorList>
            <person name="Muzny D."/>
            <person name="Qin X."/>
            <person name="Buhay C."/>
            <person name="Dugan-Rocha S."/>
            <person name="Ding Y."/>
            <person name="Chen G."/>
            <person name="Hawes A."/>
            <person name="Holder M."/>
            <person name="Jhangiani S."/>
            <person name="Johnson A."/>
            <person name="Khan Z."/>
            <person name="Li Z."/>
            <person name="Liu W."/>
            <person name="Liu X."/>
            <person name="Perez L."/>
            <person name="Shen H."/>
            <person name="Wang Q."/>
            <person name="Watt J."/>
            <person name="Xi L."/>
            <person name="Xin Y."/>
            <person name="Zhou J."/>
            <person name="Deng J."/>
            <person name="Jiang H."/>
            <person name="Liu Y."/>
            <person name="Qu J."/>
            <person name="Song X.-Z."/>
            <person name="Zhang L."/>
            <person name="Villasana D."/>
            <person name="Johnson A."/>
            <person name="Liu J."/>
            <person name="Liyanage D."/>
            <person name="Lorensuhewa L."/>
            <person name="Robinson T."/>
            <person name="Song A."/>
            <person name="Song B.-B."/>
            <person name="Dinh H."/>
            <person name="Thornton R."/>
            <person name="Coyle M."/>
            <person name="Francisco L."/>
            <person name="Jackson L."/>
            <person name="Javaid M."/>
            <person name="Korchina V."/>
            <person name="Kovar C."/>
            <person name="Mata R."/>
            <person name="Mathew T."/>
            <person name="Ngo R."/>
            <person name="Nguyen L."/>
            <person name="Nguyen N."/>
            <person name="Okwuonu G."/>
            <person name="Ongeri F."/>
            <person name="Pham C."/>
            <person name="Simmons D."/>
            <person name="Wilczek-Boney K."/>
            <person name="Hale W."/>
            <person name="Jakkamsetti A."/>
            <person name="Pham P."/>
            <person name="Ruth R."/>
            <person name="San Lucas F."/>
            <person name="Warren J."/>
            <person name="Zhang J."/>
            <person name="Zhao Z."/>
            <person name="Zhou C."/>
            <person name="Zhu D."/>
            <person name="Lee S."/>
            <person name="Bess C."/>
            <person name="Blankenburg K."/>
            <person name="Forbes L."/>
            <person name="Fu Q."/>
            <person name="Gubbala S."/>
            <person name="Hirani K."/>
            <person name="Jayaseelan J.C."/>
            <person name="Lara F."/>
            <person name="Munidasa M."/>
            <person name="Palculict T."/>
            <person name="Patil S."/>
            <person name="Pu L.-L."/>
            <person name="Saada N."/>
            <person name="Tang L."/>
            <person name="Weissenberger G."/>
            <person name="Zhu Y."/>
            <person name="Hemphill L."/>
            <person name="Shang Y."/>
            <person name="Youmans B."/>
            <person name="Ayvaz T."/>
            <person name="Ross M."/>
            <person name="Santibanez J."/>
            <person name="Aqrawi P."/>
            <person name="Gross S."/>
            <person name="Joshi V."/>
            <person name="Fowler G."/>
            <person name="Nazareth L."/>
            <person name="Reid J."/>
            <person name="Worley K."/>
            <person name="Petrosino J."/>
            <person name="Highlander S."/>
            <person name="Gibbs R."/>
        </authorList>
    </citation>
    <scope>NUCLEOTIDE SEQUENCE [LARGE SCALE GENOMIC DNA]</scope>
    <source>
        <strain evidence="19">ATCC 19414</strain>
    </source>
</reference>
<comment type="pathway">
    <text evidence="3">Glycolipid metabolism; diglucosyl-diacylglycerol biosynthesis.</text>
</comment>
<feature type="domain" description="Alpha-D-phosphohexomutase C-terminal" evidence="15">
    <location>
        <begin position="497"/>
        <end position="532"/>
    </location>
</feature>
<name>E7FWZ0_ERYRH</name>
<evidence type="ECO:0000313" key="19">
    <source>
        <dbReference type="EMBL" id="EFY08689.1"/>
    </source>
</evidence>
<evidence type="ECO:0000259" key="15">
    <source>
        <dbReference type="Pfam" id="PF00408"/>
    </source>
</evidence>
<keyword evidence="10 19" id="KW-0413">Isomerase</keyword>
<feature type="domain" description="Alpha-D-phosphohexomutase alpha/beta/alpha" evidence="17">
    <location>
        <begin position="210"/>
        <end position="303"/>
    </location>
</feature>
<dbReference type="STRING" id="1648.A2I91_01005"/>
<evidence type="ECO:0000256" key="1">
    <source>
        <dbReference type="ARBA" id="ARBA00000443"/>
    </source>
</evidence>
<feature type="domain" description="Alpha-D-phosphohexomutase alpha/beta/alpha" evidence="16">
    <location>
        <begin position="42"/>
        <end position="178"/>
    </location>
</feature>
<sequence>MQEGIMSLDRWNELARDYSWIEEAMQTMDESTKHDAFYKSLEFGTAGMRGLLGIGPNRMNVYTVAKASVGFAKYLVETFKDQELKIAIAYDNRHMSKEFADVSAMVLSTYGIKSYIFSQPRPTPELSFAVRTLNCVGGIVITASHNPKEYNGYKVYDENGCQLVDHKIARVISLINEEPDETKVDINQGNRSMITYMEADFDETYKDAIHSIQLRPEEVKTLSVVFTSQHGTSYPLVPDILTNAGYNVIPVMEQSNYDPNFSNTKTPNPEEKASYDLAVEYAVKHDADLVLSCDPDADRMGIVVKHHDEYVYLTGNQGGSILQEYIYATRIEKETMPENPIMFNTVVTSDLGEKIAQSYGVNVEKTLTGFKYIGDSIENHNKVGDFNFVFGYEESYGYLLADFVRDKDALQACMMVAEAANYYKNHGLTLVDVLNGLYDRHGAYHETQVAITLSGQEGLNRIQEILTTFRESNIEAFAGIKVLYRDDYLTSSRSNGERLTLPKSNVIKYSLEDGSWIAIRPSGTEPKCKFYYCVVGKTIEESLLKFEALKKDINERAQLD</sequence>
<evidence type="ECO:0000256" key="6">
    <source>
        <dbReference type="ARBA" id="ARBA00012728"/>
    </source>
</evidence>
<dbReference type="Proteomes" id="UP000003028">
    <property type="component" value="Unassembled WGS sequence"/>
</dbReference>
<dbReference type="InterPro" id="IPR005841">
    <property type="entry name" value="Alpha-D-phosphohexomutase_SF"/>
</dbReference>
<evidence type="ECO:0000313" key="20">
    <source>
        <dbReference type="Proteomes" id="UP000003028"/>
    </source>
</evidence>
<dbReference type="SUPFAM" id="SSF55957">
    <property type="entry name" value="Phosphoglucomutase, C-terminal domain"/>
    <property type="match status" value="1"/>
</dbReference>
<evidence type="ECO:0000256" key="11">
    <source>
        <dbReference type="ARBA" id="ARBA00039995"/>
    </source>
</evidence>
<evidence type="ECO:0000256" key="8">
    <source>
        <dbReference type="ARBA" id="ARBA00022723"/>
    </source>
</evidence>
<dbReference type="PROSITE" id="PS00710">
    <property type="entry name" value="PGM_PMM"/>
    <property type="match status" value="1"/>
</dbReference>
<comment type="catalytic activity">
    <reaction evidence="1">
        <text>alpha-D-glucose 1-phosphate = alpha-D-glucose 6-phosphate</text>
        <dbReference type="Rhea" id="RHEA:23536"/>
        <dbReference type="ChEBI" id="CHEBI:58225"/>
        <dbReference type="ChEBI" id="CHEBI:58601"/>
        <dbReference type="EC" id="5.4.2.2"/>
    </reaction>
</comment>
<evidence type="ECO:0000256" key="4">
    <source>
        <dbReference type="ARBA" id="ARBA00005189"/>
    </source>
</evidence>
<dbReference type="InterPro" id="IPR016066">
    <property type="entry name" value="A-D-PHexomutase_CS"/>
</dbReference>
<dbReference type="InterPro" id="IPR005846">
    <property type="entry name" value="A-D-PHexomutase_a/b/a-III"/>
</dbReference>
<gene>
    <name evidence="19" type="primary">pgm2</name>
    <name evidence="19" type="ORF">HMPREF0357_10796</name>
</gene>
<evidence type="ECO:0000256" key="14">
    <source>
        <dbReference type="RuleBase" id="RU004326"/>
    </source>
</evidence>
<evidence type="ECO:0000256" key="12">
    <source>
        <dbReference type="ARBA" id="ARBA00041398"/>
    </source>
</evidence>
<dbReference type="Pfam" id="PF02879">
    <property type="entry name" value="PGM_PMM_II"/>
    <property type="match status" value="1"/>
</dbReference>
<evidence type="ECO:0000259" key="18">
    <source>
        <dbReference type="Pfam" id="PF02880"/>
    </source>
</evidence>
<dbReference type="InterPro" id="IPR005845">
    <property type="entry name" value="A-D-PHexomutase_a/b/a-II"/>
</dbReference>
<protein>
    <recommendedName>
        <fullName evidence="11">Phosphoglucomutase</fullName>
        <ecNumber evidence="6">5.4.2.2</ecNumber>
    </recommendedName>
    <alternativeName>
        <fullName evidence="13">Alpha-phosphoglucomutase</fullName>
    </alternativeName>
    <alternativeName>
        <fullName evidence="12">Glucose phosphomutase</fullName>
    </alternativeName>
</protein>
<evidence type="ECO:0000256" key="7">
    <source>
        <dbReference type="ARBA" id="ARBA00022553"/>
    </source>
</evidence>
<dbReference type="InterPro" id="IPR005844">
    <property type="entry name" value="A-D-PHexomutase_a/b/a-I"/>
</dbReference>
<dbReference type="Pfam" id="PF00408">
    <property type="entry name" value="PGM_PMM_IV"/>
    <property type="match status" value="1"/>
</dbReference>
<evidence type="ECO:0000256" key="3">
    <source>
        <dbReference type="ARBA" id="ARBA00005164"/>
    </source>
</evidence>
<dbReference type="EMBL" id="ACLK02000002">
    <property type="protein sequence ID" value="EFY08689.1"/>
    <property type="molecule type" value="Genomic_DNA"/>
</dbReference>
<dbReference type="Gene3D" id="3.30.310.50">
    <property type="entry name" value="Alpha-D-phosphohexomutase, C-terminal domain"/>
    <property type="match status" value="1"/>
</dbReference>
<dbReference type="InterPro" id="IPR036900">
    <property type="entry name" value="A-D-PHexomutase_C_sf"/>
</dbReference>
<proteinExistence type="inferred from homology"/>
<evidence type="ECO:0000256" key="13">
    <source>
        <dbReference type="ARBA" id="ARBA00041467"/>
    </source>
</evidence>
<evidence type="ECO:0000259" key="16">
    <source>
        <dbReference type="Pfam" id="PF02878"/>
    </source>
</evidence>
<dbReference type="CDD" id="cd05799">
    <property type="entry name" value="PGM2"/>
    <property type="match status" value="1"/>
</dbReference>
<feature type="domain" description="Alpha-D-phosphohexomutase alpha/beta/alpha" evidence="18">
    <location>
        <begin position="318"/>
        <end position="437"/>
    </location>
</feature>
<accession>E7FWZ0</accession>
<evidence type="ECO:0000256" key="2">
    <source>
        <dbReference type="ARBA" id="ARBA00001946"/>
    </source>
</evidence>
<evidence type="ECO:0000256" key="9">
    <source>
        <dbReference type="ARBA" id="ARBA00022842"/>
    </source>
</evidence>
<dbReference type="InterPro" id="IPR005843">
    <property type="entry name" value="A-D-PHexomutase_C"/>
</dbReference>
<dbReference type="Pfam" id="PF02878">
    <property type="entry name" value="PGM_PMM_I"/>
    <property type="match status" value="1"/>
</dbReference>
<dbReference type="GO" id="GO:0008973">
    <property type="term" value="F:phosphopentomutase activity"/>
    <property type="evidence" value="ECO:0007669"/>
    <property type="project" value="TreeGrafter"/>
</dbReference>
<dbReference type="Pfam" id="PF02880">
    <property type="entry name" value="PGM_PMM_III"/>
    <property type="match status" value="1"/>
</dbReference>
<keyword evidence="20" id="KW-1185">Reference proteome</keyword>
<evidence type="ECO:0000259" key="17">
    <source>
        <dbReference type="Pfam" id="PF02879"/>
    </source>
</evidence>
<dbReference type="InterPro" id="IPR016055">
    <property type="entry name" value="A-D-PHexomutase_a/b/a-I/II/III"/>
</dbReference>
<dbReference type="PANTHER" id="PTHR45745">
    <property type="entry name" value="PHOSPHOMANNOMUTASE 45A"/>
    <property type="match status" value="1"/>
</dbReference>
<dbReference type="GO" id="GO:0006166">
    <property type="term" value="P:purine ribonucleoside salvage"/>
    <property type="evidence" value="ECO:0007669"/>
    <property type="project" value="TreeGrafter"/>
</dbReference>
<dbReference type="GO" id="GO:0000287">
    <property type="term" value="F:magnesium ion binding"/>
    <property type="evidence" value="ECO:0007669"/>
    <property type="project" value="InterPro"/>
</dbReference>
<evidence type="ECO:0000256" key="10">
    <source>
        <dbReference type="ARBA" id="ARBA00023235"/>
    </source>
</evidence>
<organism evidence="19 20">
    <name type="scientific">Erysipelothrix rhusiopathiae ATCC 19414</name>
    <dbReference type="NCBI Taxonomy" id="525280"/>
    <lineage>
        <taxon>Bacteria</taxon>
        <taxon>Bacillati</taxon>
        <taxon>Bacillota</taxon>
        <taxon>Erysipelotrichia</taxon>
        <taxon>Erysipelotrichales</taxon>
        <taxon>Erysipelotrichaceae</taxon>
        <taxon>Erysipelothrix</taxon>
    </lineage>
</organism>
<dbReference type="AlphaFoldDB" id="E7FWZ0"/>
<evidence type="ECO:0000256" key="5">
    <source>
        <dbReference type="ARBA" id="ARBA00010231"/>
    </source>
</evidence>
<dbReference type="Gene3D" id="3.40.120.10">
    <property type="entry name" value="Alpha-D-Glucose-1,6-Bisphosphate, subunit A, domain 3"/>
    <property type="match status" value="3"/>
</dbReference>
<comment type="cofactor">
    <cofactor evidence="2">
        <name>Mg(2+)</name>
        <dbReference type="ChEBI" id="CHEBI:18420"/>
    </cofactor>
</comment>
<comment type="pathway">
    <text evidence="4">Lipid metabolism.</text>
</comment>
<comment type="similarity">
    <text evidence="5 14">Belongs to the phosphohexose mutase family.</text>
</comment>
<keyword evidence="8 14" id="KW-0479">Metal-binding</keyword>
<dbReference type="EC" id="5.4.2.2" evidence="6"/>
<keyword evidence="7" id="KW-0597">Phosphoprotein</keyword>
<keyword evidence="9 14" id="KW-0460">Magnesium</keyword>
<comment type="caution">
    <text evidence="19">The sequence shown here is derived from an EMBL/GenBank/DDBJ whole genome shotgun (WGS) entry which is preliminary data.</text>
</comment>
<dbReference type="SUPFAM" id="SSF53738">
    <property type="entry name" value="Phosphoglucomutase, first 3 domains"/>
    <property type="match status" value="3"/>
</dbReference>
<dbReference type="PRINTS" id="PR00509">
    <property type="entry name" value="PGMPMM"/>
</dbReference>
<dbReference type="GO" id="GO:0004614">
    <property type="term" value="F:phosphoglucomutase activity"/>
    <property type="evidence" value="ECO:0007669"/>
    <property type="project" value="UniProtKB-EC"/>
</dbReference>
<dbReference type="PANTHER" id="PTHR45745:SF1">
    <property type="entry name" value="PHOSPHOGLUCOMUTASE 2B-RELATED"/>
    <property type="match status" value="1"/>
</dbReference>
<dbReference type="GO" id="GO:0005975">
    <property type="term" value="P:carbohydrate metabolic process"/>
    <property type="evidence" value="ECO:0007669"/>
    <property type="project" value="InterPro"/>
</dbReference>